<keyword evidence="5 6" id="KW-0472">Membrane</keyword>
<keyword evidence="3 6" id="KW-0812">Transmembrane</keyword>
<evidence type="ECO:0000256" key="3">
    <source>
        <dbReference type="ARBA" id="ARBA00022692"/>
    </source>
</evidence>
<keyword evidence="2" id="KW-1003">Cell membrane</keyword>
<dbReference type="PANTHER" id="PTHR33885:SF3">
    <property type="entry name" value="PHAGE SHOCK PROTEIN C"/>
    <property type="match status" value="1"/>
</dbReference>
<organism evidence="9 10">
    <name type="scientific">Roseateles albus</name>
    <dbReference type="NCBI Taxonomy" id="2987525"/>
    <lineage>
        <taxon>Bacteria</taxon>
        <taxon>Pseudomonadati</taxon>
        <taxon>Pseudomonadota</taxon>
        <taxon>Betaproteobacteria</taxon>
        <taxon>Burkholderiales</taxon>
        <taxon>Sphaerotilaceae</taxon>
        <taxon>Roseateles</taxon>
    </lineage>
</organism>
<evidence type="ECO:0000256" key="2">
    <source>
        <dbReference type="ARBA" id="ARBA00022475"/>
    </source>
</evidence>
<feature type="domain" description="Phage shock protein PspC N-terminal" evidence="7">
    <location>
        <begin position="59"/>
        <end position="114"/>
    </location>
</feature>
<dbReference type="InterPro" id="IPR018649">
    <property type="entry name" value="SHOCT"/>
</dbReference>
<dbReference type="InterPro" id="IPR007168">
    <property type="entry name" value="Phageshock_PspC_N"/>
</dbReference>
<sequence length="117" mass="12375">MSDSIELDKLAELHQRGVLTAEEFARAKERLLGGAGPASSGSASGYRATGNAATGGINELRRSIDDRWIGGVCGGIAKLTGIESWLCRLLLTVLALFAGSGVLVYILLWIFVPEQEA</sequence>
<reference evidence="9 10" key="1">
    <citation type="submission" date="2022-10" db="EMBL/GenBank/DDBJ databases">
        <title>Paucibacter sp. hw1 Genome sequencing.</title>
        <authorList>
            <person name="Park S."/>
        </authorList>
    </citation>
    <scope>NUCLEOTIDE SEQUENCE [LARGE SCALE GENOMIC DNA]</scope>
    <source>
        <strain evidence="10">hw1</strain>
    </source>
</reference>
<evidence type="ECO:0000313" key="9">
    <source>
        <dbReference type="EMBL" id="MDC8772172.1"/>
    </source>
</evidence>
<proteinExistence type="predicted"/>
<dbReference type="Pfam" id="PF09851">
    <property type="entry name" value="SHOCT"/>
    <property type="match status" value="1"/>
</dbReference>
<evidence type="ECO:0000259" key="7">
    <source>
        <dbReference type="Pfam" id="PF04024"/>
    </source>
</evidence>
<comment type="caution">
    <text evidence="9">The sequence shown here is derived from an EMBL/GenBank/DDBJ whole genome shotgun (WGS) entry which is preliminary data.</text>
</comment>
<keyword evidence="10" id="KW-1185">Reference proteome</keyword>
<feature type="transmembrane region" description="Helical" evidence="6">
    <location>
        <begin position="89"/>
        <end position="112"/>
    </location>
</feature>
<keyword evidence="4 6" id="KW-1133">Transmembrane helix</keyword>
<dbReference type="InterPro" id="IPR052027">
    <property type="entry name" value="PspC"/>
</dbReference>
<dbReference type="Pfam" id="PF04024">
    <property type="entry name" value="PspC"/>
    <property type="match status" value="1"/>
</dbReference>
<name>A0ABT5KFK5_9BURK</name>
<gene>
    <name evidence="9" type="ORF">PRZ03_11375</name>
</gene>
<evidence type="ECO:0000256" key="6">
    <source>
        <dbReference type="SAM" id="Phobius"/>
    </source>
</evidence>
<evidence type="ECO:0000256" key="4">
    <source>
        <dbReference type="ARBA" id="ARBA00022989"/>
    </source>
</evidence>
<dbReference type="PANTHER" id="PTHR33885">
    <property type="entry name" value="PHAGE SHOCK PROTEIN C"/>
    <property type="match status" value="1"/>
</dbReference>
<evidence type="ECO:0000313" key="10">
    <source>
        <dbReference type="Proteomes" id="UP001221189"/>
    </source>
</evidence>
<accession>A0ABT5KFK5</accession>
<evidence type="ECO:0000256" key="1">
    <source>
        <dbReference type="ARBA" id="ARBA00004162"/>
    </source>
</evidence>
<dbReference type="Proteomes" id="UP001221189">
    <property type="component" value="Unassembled WGS sequence"/>
</dbReference>
<comment type="subcellular location">
    <subcellularLocation>
        <location evidence="1">Cell membrane</location>
        <topology evidence="1">Single-pass membrane protein</topology>
    </subcellularLocation>
</comment>
<evidence type="ECO:0000259" key="8">
    <source>
        <dbReference type="Pfam" id="PF09851"/>
    </source>
</evidence>
<evidence type="ECO:0000256" key="5">
    <source>
        <dbReference type="ARBA" id="ARBA00023136"/>
    </source>
</evidence>
<dbReference type="RefSeq" id="WP_273600399.1">
    <property type="nucleotide sequence ID" value="NZ_JAQQXT010000006.1"/>
</dbReference>
<dbReference type="EMBL" id="JAQQXT010000006">
    <property type="protein sequence ID" value="MDC8772172.1"/>
    <property type="molecule type" value="Genomic_DNA"/>
</dbReference>
<protein>
    <submittedName>
        <fullName evidence="9">PspC domain-containing protein</fullName>
    </submittedName>
</protein>
<feature type="domain" description="SHOCT" evidence="8">
    <location>
        <begin position="6"/>
        <end position="32"/>
    </location>
</feature>